<evidence type="ECO:0000313" key="6">
    <source>
        <dbReference type="EMBL" id="GKZ27560.1"/>
    </source>
</evidence>
<accession>A0A9W6DTV7</accession>
<evidence type="ECO:0000256" key="1">
    <source>
        <dbReference type="ARBA" id="ARBA00001947"/>
    </source>
</evidence>
<evidence type="ECO:0000256" key="4">
    <source>
        <dbReference type="ARBA" id="ARBA00022833"/>
    </source>
</evidence>
<evidence type="ECO:0000313" key="7">
    <source>
        <dbReference type="Proteomes" id="UP001143548"/>
    </source>
</evidence>
<dbReference type="PANTHER" id="PTHR43161">
    <property type="entry name" value="SORBITOL DEHYDROGENASE"/>
    <property type="match status" value="1"/>
</dbReference>
<dbReference type="EMBL" id="BROQ01000231">
    <property type="protein sequence ID" value="GKZ27560.1"/>
    <property type="molecule type" value="Genomic_DNA"/>
</dbReference>
<sequence length="65" mass="7258">MSTQNSNAQNLSFVLEGIHRVKFEDRPVPDIKDPHDVLVNVKFTGICGSDVRITETYKTIEGLPS</sequence>
<evidence type="ECO:0000256" key="5">
    <source>
        <dbReference type="ARBA" id="ARBA00023002"/>
    </source>
</evidence>
<protein>
    <submittedName>
        <fullName evidence="6">Uncharacterized protein</fullName>
    </submittedName>
</protein>
<name>A0A9W6DTV7_9EURO</name>
<comment type="cofactor">
    <cofactor evidence="1">
        <name>Zn(2+)</name>
        <dbReference type="ChEBI" id="CHEBI:29105"/>
    </cofactor>
</comment>
<dbReference type="AlphaFoldDB" id="A0A9W6DTV7"/>
<comment type="caution">
    <text evidence="6">The sequence shown here is derived from an EMBL/GenBank/DDBJ whole genome shotgun (WGS) entry which is preliminary data.</text>
</comment>
<dbReference type="Gene3D" id="3.90.180.10">
    <property type="entry name" value="Medium-chain alcohol dehydrogenases, catalytic domain"/>
    <property type="match status" value="1"/>
</dbReference>
<comment type="similarity">
    <text evidence="2">Belongs to the zinc-containing alcohol dehydrogenase family.</text>
</comment>
<dbReference type="InterPro" id="IPR011032">
    <property type="entry name" value="GroES-like_sf"/>
</dbReference>
<dbReference type="GO" id="GO:0046872">
    <property type="term" value="F:metal ion binding"/>
    <property type="evidence" value="ECO:0007669"/>
    <property type="project" value="UniProtKB-KW"/>
</dbReference>
<organism evidence="6 7">
    <name type="scientific">Aspergillus brasiliensis</name>
    <dbReference type="NCBI Taxonomy" id="319629"/>
    <lineage>
        <taxon>Eukaryota</taxon>
        <taxon>Fungi</taxon>
        <taxon>Dikarya</taxon>
        <taxon>Ascomycota</taxon>
        <taxon>Pezizomycotina</taxon>
        <taxon>Eurotiomycetes</taxon>
        <taxon>Eurotiomycetidae</taxon>
        <taxon>Eurotiales</taxon>
        <taxon>Aspergillaceae</taxon>
        <taxon>Aspergillus</taxon>
        <taxon>Aspergillus subgen. Circumdati</taxon>
    </lineage>
</organism>
<dbReference type="GO" id="GO:0003939">
    <property type="term" value="F:L-iditol 2-dehydrogenase (NAD+) activity"/>
    <property type="evidence" value="ECO:0007669"/>
    <property type="project" value="TreeGrafter"/>
</dbReference>
<proteinExistence type="inferred from homology"/>
<dbReference type="GO" id="GO:0006062">
    <property type="term" value="P:sorbitol catabolic process"/>
    <property type="evidence" value="ECO:0007669"/>
    <property type="project" value="TreeGrafter"/>
</dbReference>
<gene>
    <name evidence="6" type="ORF">AbraCBS73388_004982</name>
</gene>
<dbReference type="PANTHER" id="PTHR43161:SF9">
    <property type="entry name" value="SORBITOL DEHYDROGENASE"/>
    <property type="match status" value="1"/>
</dbReference>
<keyword evidence="4" id="KW-0862">Zinc</keyword>
<evidence type="ECO:0000256" key="3">
    <source>
        <dbReference type="ARBA" id="ARBA00022723"/>
    </source>
</evidence>
<evidence type="ECO:0000256" key="2">
    <source>
        <dbReference type="ARBA" id="ARBA00008072"/>
    </source>
</evidence>
<keyword evidence="3" id="KW-0479">Metal-binding</keyword>
<dbReference type="SUPFAM" id="SSF50129">
    <property type="entry name" value="GroES-like"/>
    <property type="match status" value="1"/>
</dbReference>
<reference evidence="6" key="1">
    <citation type="submission" date="2022-07" db="EMBL/GenBank/DDBJ databases">
        <title>Taxonomy of Aspergillus series Nigri: significant species reduction supported by multi-species coalescent approaches.</title>
        <authorList>
            <person name="Bian C."/>
            <person name="Kusuya Y."/>
            <person name="Sklenar F."/>
            <person name="D'hooge E."/>
            <person name="Yaguchi T."/>
            <person name="Takahashi H."/>
            <person name="Hubka V."/>
        </authorList>
    </citation>
    <scope>NUCLEOTIDE SEQUENCE</scope>
    <source>
        <strain evidence="6">CBS 733.88</strain>
    </source>
</reference>
<keyword evidence="5" id="KW-0560">Oxidoreductase</keyword>
<dbReference type="Proteomes" id="UP001143548">
    <property type="component" value="Unassembled WGS sequence"/>
</dbReference>